<sequence length="439" mass="45621">MSDEPRVTPPGDTAPDEAEEATVAMPAADAEEATVAMPATDAEEATVTMAATDAGEATVTMPAADAEEATVAMPTTDAEEATVTMAATDAEEATVAMTAAKAPDDEQTITLTAADLTVALAAEKPAAAPAADEMTVALPAQRTPAEATMVVVPQQYAPPPRTEAPAGGFLTRRRLLLGLSGAAGTALAVAAVATHSRSANDAGKGAATPIPSRSTVVRSREPESTAVTTPPVATLHKPISTLAEYAKAAGLPAFPSDAIALTIDDGPHPVWTPKILQLLDKYQVPALFCMIGNQVLGHETVAQQVTGAGHQLANHTWSHPTKLGTKPAALVQKEIHRAQAKINKTTGYVPKLFRSPGGDWSPKLLHTIAQAGLLPLDWSNDPRDWSRPGVPKIENRMLAAHPGQILLCHDGGGDRSQTYQALRVVLPALKARGLQFVAL</sequence>
<organism evidence="3 4">
    <name type="scientific">Actinoplanes oblitus</name>
    <dbReference type="NCBI Taxonomy" id="3040509"/>
    <lineage>
        <taxon>Bacteria</taxon>
        <taxon>Bacillati</taxon>
        <taxon>Actinomycetota</taxon>
        <taxon>Actinomycetes</taxon>
        <taxon>Micromonosporales</taxon>
        <taxon>Micromonosporaceae</taxon>
        <taxon>Actinoplanes</taxon>
    </lineage>
</organism>
<name>A0ABY8WNY3_9ACTN</name>
<dbReference type="Proteomes" id="UP001240150">
    <property type="component" value="Chromosome"/>
</dbReference>
<reference evidence="3 4" key="1">
    <citation type="submission" date="2023-06" db="EMBL/GenBank/DDBJ databases">
        <authorList>
            <person name="Yushchuk O."/>
            <person name="Binda E."/>
            <person name="Ruckert-Reed C."/>
            <person name="Fedorenko V."/>
            <person name="Kalinowski J."/>
            <person name="Marinelli F."/>
        </authorList>
    </citation>
    <scope>NUCLEOTIDE SEQUENCE [LARGE SCALE GENOMIC DNA]</scope>
    <source>
        <strain evidence="3 4">NRRL 3884</strain>
    </source>
</reference>
<evidence type="ECO:0000313" key="3">
    <source>
        <dbReference type="EMBL" id="WIM98585.1"/>
    </source>
</evidence>
<proteinExistence type="predicted"/>
<dbReference type="Gene3D" id="3.20.20.370">
    <property type="entry name" value="Glycoside hydrolase/deacetylase"/>
    <property type="match status" value="1"/>
</dbReference>
<feature type="region of interest" description="Disordered" evidence="1">
    <location>
        <begin position="200"/>
        <end position="230"/>
    </location>
</feature>
<protein>
    <submittedName>
        <fullName evidence="3">Polysaccharide deacetylase family protein</fullName>
    </submittedName>
</protein>
<evidence type="ECO:0000313" key="4">
    <source>
        <dbReference type="Proteomes" id="UP001240150"/>
    </source>
</evidence>
<evidence type="ECO:0000259" key="2">
    <source>
        <dbReference type="PROSITE" id="PS51677"/>
    </source>
</evidence>
<dbReference type="CDD" id="cd10917">
    <property type="entry name" value="CE4_NodB_like_6s_7s"/>
    <property type="match status" value="1"/>
</dbReference>
<dbReference type="InterPro" id="IPR011330">
    <property type="entry name" value="Glyco_hydro/deAcase_b/a-brl"/>
</dbReference>
<dbReference type="PANTHER" id="PTHR10587">
    <property type="entry name" value="GLYCOSYL TRANSFERASE-RELATED"/>
    <property type="match status" value="1"/>
</dbReference>
<dbReference type="PANTHER" id="PTHR10587:SF137">
    <property type="entry name" value="4-DEOXY-4-FORMAMIDO-L-ARABINOSE-PHOSPHOUNDECAPRENOL DEFORMYLASE ARND-RELATED"/>
    <property type="match status" value="1"/>
</dbReference>
<keyword evidence="4" id="KW-1185">Reference proteome</keyword>
<dbReference type="PROSITE" id="PS51677">
    <property type="entry name" value="NODB"/>
    <property type="match status" value="1"/>
</dbReference>
<dbReference type="RefSeq" id="WP_284919966.1">
    <property type="nucleotide sequence ID" value="NZ_CP126980.1"/>
</dbReference>
<dbReference type="Pfam" id="PF01522">
    <property type="entry name" value="Polysacc_deac_1"/>
    <property type="match status" value="1"/>
</dbReference>
<feature type="domain" description="NodB homology" evidence="2">
    <location>
        <begin position="257"/>
        <end position="437"/>
    </location>
</feature>
<dbReference type="EMBL" id="CP126980">
    <property type="protein sequence ID" value="WIM98585.1"/>
    <property type="molecule type" value="Genomic_DNA"/>
</dbReference>
<evidence type="ECO:0000256" key="1">
    <source>
        <dbReference type="SAM" id="MobiDB-lite"/>
    </source>
</evidence>
<gene>
    <name evidence="3" type="ORF">ACTOB_002189</name>
</gene>
<dbReference type="InterPro" id="IPR002509">
    <property type="entry name" value="NODB_dom"/>
</dbReference>
<dbReference type="SUPFAM" id="SSF88713">
    <property type="entry name" value="Glycoside hydrolase/deacetylase"/>
    <property type="match status" value="1"/>
</dbReference>
<dbReference type="InterPro" id="IPR050248">
    <property type="entry name" value="Polysacc_deacetylase_ArnD"/>
</dbReference>
<feature type="region of interest" description="Disordered" evidence="1">
    <location>
        <begin position="1"/>
        <end position="21"/>
    </location>
</feature>
<accession>A0ABY8WNY3</accession>